<name>A0A336M2D6_CULSO</name>
<protein>
    <submittedName>
        <fullName evidence="1">CSON008405 protein</fullName>
    </submittedName>
</protein>
<dbReference type="EMBL" id="UFQT01000317">
    <property type="protein sequence ID" value="SSX23179.1"/>
    <property type="molecule type" value="Genomic_DNA"/>
</dbReference>
<dbReference type="VEuPathDB" id="VectorBase:CSON008405"/>
<accession>A0A336M2D6</accession>
<dbReference type="InterPro" id="IPR029160">
    <property type="entry name" value="UQCC4"/>
</dbReference>
<dbReference type="Pfam" id="PF15013">
    <property type="entry name" value="CCSMST1"/>
    <property type="match status" value="1"/>
</dbReference>
<dbReference type="PANTHER" id="PTHR35268">
    <property type="entry name" value="PROTEIN CCSMST1"/>
    <property type="match status" value="1"/>
</dbReference>
<reference evidence="1" key="1">
    <citation type="submission" date="2018-07" db="EMBL/GenBank/DDBJ databases">
        <authorList>
            <person name="Quirk P.G."/>
            <person name="Krulwich T.A."/>
        </authorList>
    </citation>
    <scope>NUCLEOTIDE SEQUENCE</scope>
</reference>
<dbReference type="AlphaFoldDB" id="A0A336M2D6"/>
<dbReference type="PANTHER" id="PTHR35268:SF1">
    <property type="entry name" value="UBIQUINOL-CYTOCHROME-C REDUCTASE COMPLEX ASSEMBLY FACTOR 4"/>
    <property type="match status" value="1"/>
</dbReference>
<organism evidence="1">
    <name type="scientific">Culicoides sonorensis</name>
    <name type="common">Biting midge</name>
    <dbReference type="NCBI Taxonomy" id="179676"/>
    <lineage>
        <taxon>Eukaryota</taxon>
        <taxon>Metazoa</taxon>
        <taxon>Ecdysozoa</taxon>
        <taxon>Arthropoda</taxon>
        <taxon>Hexapoda</taxon>
        <taxon>Insecta</taxon>
        <taxon>Pterygota</taxon>
        <taxon>Neoptera</taxon>
        <taxon>Endopterygota</taxon>
        <taxon>Diptera</taxon>
        <taxon>Nematocera</taxon>
        <taxon>Chironomoidea</taxon>
        <taxon>Ceratopogonidae</taxon>
        <taxon>Ceratopogoninae</taxon>
        <taxon>Culicoides</taxon>
        <taxon>Monoculicoides</taxon>
    </lineage>
</organism>
<dbReference type="OMA" id="LINTHRC"/>
<sequence length="163" mass="18809">MSYLINRNLLRCLINRTGFHHKPAISSVTFERSFASKSSDSKDPAKSPEENNKPVDFLQSPAASWKASYSTVGIKDEAPWQESWSVLLSVTIFMIYFCILREENDIDQKIEQPLYDTVPGLEQQNLIAMHKYNLENGKDNRGIEKRMREIGMDVEGIRKIHFQ</sequence>
<proteinExistence type="predicted"/>
<gene>
    <name evidence="1" type="primary">CSON008405</name>
</gene>
<evidence type="ECO:0000313" key="1">
    <source>
        <dbReference type="EMBL" id="SSX23179.1"/>
    </source>
</evidence>